<dbReference type="EMBL" id="PYNF01000008">
    <property type="protein sequence ID" value="PSU98713.1"/>
    <property type="molecule type" value="Genomic_DNA"/>
</dbReference>
<dbReference type="CDD" id="cd16841">
    <property type="entry name" value="RraA_family"/>
    <property type="match status" value="1"/>
</dbReference>
<dbReference type="GO" id="GO:0019899">
    <property type="term" value="F:enzyme binding"/>
    <property type="evidence" value="ECO:0007669"/>
    <property type="project" value="UniProtKB-UniRule"/>
</dbReference>
<dbReference type="NCBIfam" id="TIGR02998">
    <property type="entry name" value="RraA_entero"/>
    <property type="match status" value="1"/>
</dbReference>
<dbReference type="PANTHER" id="PTHR33254:SF29">
    <property type="entry name" value="REGULATOR OF RIBONUCLEASE ACTIVITY A"/>
    <property type="match status" value="1"/>
</dbReference>
<dbReference type="NCBIfam" id="NF006875">
    <property type="entry name" value="PRK09372.1"/>
    <property type="match status" value="1"/>
</dbReference>
<dbReference type="PANTHER" id="PTHR33254">
    <property type="entry name" value="4-HYDROXY-4-METHYL-2-OXOGLUTARATE ALDOLASE 3-RELATED"/>
    <property type="match status" value="1"/>
</dbReference>
<dbReference type="Pfam" id="PF03737">
    <property type="entry name" value="RraA-like"/>
    <property type="match status" value="1"/>
</dbReference>
<evidence type="ECO:0000256" key="1">
    <source>
        <dbReference type="ARBA" id="ARBA00022490"/>
    </source>
</evidence>
<evidence type="ECO:0000256" key="3">
    <source>
        <dbReference type="PIRSR" id="PIRSR605493-1"/>
    </source>
</evidence>
<evidence type="ECO:0000313" key="4">
    <source>
        <dbReference type="EMBL" id="PSU98713.1"/>
    </source>
</evidence>
<dbReference type="GO" id="GO:0005737">
    <property type="term" value="C:cytoplasm"/>
    <property type="evidence" value="ECO:0007669"/>
    <property type="project" value="UniProtKB-SubCell"/>
</dbReference>
<evidence type="ECO:0000313" key="5">
    <source>
        <dbReference type="EMBL" id="PSX44529.1"/>
    </source>
</evidence>
<keyword evidence="6" id="KW-1185">Reference proteome</keyword>
<comment type="similarity">
    <text evidence="2">Belongs to the RraA family.</text>
</comment>
<evidence type="ECO:0000256" key="2">
    <source>
        <dbReference type="HAMAP-Rule" id="MF_00471"/>
    </source>
</evidence>
<gene>
    <name evidence="2 4" type="primary">rraA</name>
    <name evidence="5" type="ORF">C0W53_12815</name>
    <name evidence="4" type="ORF">C9J27_11545</name>
</gene>
<organism evidence="4 7">
    <name type="scientific">Photobacterium kishitanii</name>
    <dbReference type="NCBI Taxonomy" id="318456"/>
    <lineage>
        <taxon>Bacteria</taxon>
        <taxon>Pseudomonadati</taxon>
        <taxon>Pseudomonadota</taxon>
        <taxon>Gammaproteobacteria</taxon>
        <taxon>Vibrionales</taxon>
        <taxon>Vibrionaceae</taxon>
        <taxon>Photobacterium</taxon>
    </lineage>
</organism>
<dbReference type="RefSeq" id="WP_036789448.1">
    <property type="nucleotide sequence ID" value="NZ_JAUZMV010000001.1"/>
</dbReference>
<dbReference type="Proteomes" id="UP000240728">
    <property type="component" value="Unassembled WGS sequence"/>
</dbReference>
<comment type="subcellular location">
    <subcellularLocation>
        <location evidence="2">Cytoplasm</location>
    </subcellularLocation>
</comment>
<dbReference type="EMBL" id="PYOZ01000007">
    <property type="protein sequence ID" value="PSX44529.1"/>
    <property type="molecule type" value="Genomic_DNA"/>
</dbReference>
<dbReference type="Proteomes" id="UP000241426">
    <property type="component" value="Unassembled WGS sequence"/>
</dbReference>
<dbReference type="STRING" id="318456.GCA_001455895_00642"/>
<dbReference type="InterPro" id="IPR014339">
    <property type="entry name" value="RraA_gpbac"/>
</dbReference>
<dbReference type="InterPro" id="IPR010203">
    <property type="entry name" value="RraA"/>
</dbReference>
<accession>A0A2T3QVZ0</accession>
<dbReference type="HAMAP" id="MF_00471">
    <property type="entry name" value="RraA"/>
    <property type="match status" value="1"/>
</dbReference>
<dbReference type="GO" id="GO:0060698">
    <property type="term" value="F:endoribonuclease inhibitor activity"/>
    <property type="evidence" value="ECO:0007669"/>
    <property type="project" value="UniProtKB-UniRule"/>
</dbReference>
<dbReference type="OrthoDB" id="943692at2"/>
<keyword evidence="1 2" id="KW-0963">Cytoplasm</keyword>
<dbReference type="Gene3D" id="3.50.30.40">
    <property type="entry name" value="Ribonuclease E inhibitor RraA/RraA-like"/>
    <property type="match status" value="1"/>
</dbReference>
<accession>A0A0B7J918</accession>
<dbReference type="NCBIfam" id="TIGR01935">
    <property type="entry name" value="NOT-MenG"/>
    <property type="match status" value="1"/>
</dbReference>
<evidence type="ECO:0000313" key="7">
    <source>
        <dbReference type="Proteomes" id="UP000241426"/>
    </source>
</evidence>
<dbReference type="SUPFAM" id="SSF89562">
    <property type="entry name" value="RraA-like"/>
    <property type="match status" value="1"/>
</dbReference>
<comment type="caution">
    <text evidence="4">The sequence shown here is derived from an EMBL/GenBank/DDBJ whole genome shotgun (WGS) entry which is preliminary data.</text>
</comment>
<comment type="subunit">
    <text evidence="2">Homotrimer. Binds to both RNA-binding sites in the C-terminal region of Rne and to RhlB.</text>
</comment>
<dbReference type="AlphaFoldDB" id="A0A2T3QVZ0"/>
<dbReference type="GeneID" id="29942376"/>
<reference evidence="6 7" key="1">
    <citation type="submission" date="2018-01" db="EMBL/GenBank/DDBJ databases">
        <title>Whole genome sequencing of Histamine producing bacteria.</title>
        <authorList>
            <person name="Butler K."/>
        </authorList>
    </citation>
    <scope>NUCLEOTIDE SEQUENCE [LARGE SCALE GENOMIC DNA]</scope>
    <source>
        <strain evidence="5 6">A1-4</strain>
        <strain evidence="4 7">FS-7.2</strain>
    </source>
</reference>
<feature type="binding site" evidence="3">
    <location>
        <position position="97"/>
    </location>
    <ligand>
        <name>substrate</name>
    </ligand>
</feature>
<sequence length="161" mass="17328">MEYNTSELCDIYLDQVDVVEPMFSSYGGRSSFSGQITTVKCFEDNGVIHDVLSQAGTGRVLLVDGGGSLRRALIDIDLAQLAVENQWEGLIIYGSVRHVDELDELDLGIQALAAIPVGADQQVIGEIDVAVNFGGVTFLPEDHIYADNTGVILSPEALDLD</sequence>
<proteinExistence type="inferred from homology"/>
<dbReference type="InterPro" id="IPR036704">
    <property type="entry name" value="RraA/RraA-like_sf"/>
</dbReference>
<dbReference type="InterPro" id="IPR005493">
    <property type="entry name" value="RraA/RraA-like"/>
</dbReference>
<evidence type="ECO:0000313" key="6">
    <source>
        <dbReference type="Proteomes" id="UP000240728"/>
    </source>
</evidence>
<protein>
    <recommendedName>
        <fullName evidence="2">Regulator of ribonuclease activity A</fullName>
    </recommendedName>
</protein>
<name>A0A2T3QVZ0_9GAMM</name>
<dbReference type="GO" id="GO:0051252">
    <property type="term" value="P:regulation of RNA metabolic process"/>
    <property type="evidence" value="ECO:0007669"/>
    <property type="project" value="InterPro"/>
</dbReference>
<comment type="function">
    <text evidence="2">Globally modulates RNA abundance by binding to RNase E (Rne) and regulating its endonucleolytic activity. Can modulate Rne action in a substrate-dependent manner by altering the composition of the degradosome. Modulates RNA-binding and helicase activities of the degradosome.</text>
</comment>